<organism evidence="2 3">
    <name type="scientific">Actinomadura adrarensis</name>
    <dbReference type="NCBI Taxonomy" id="1819600"/>
    <lineage>
        <taxon>Bacteria</taxon>
        <taxon>Bacillati</taxon>
        <taxon>Actinomycetota</taxon>
        <taxon>Actinomycetes</taxon>
        <taxon>Streptosporangiales</taxon>
        <taxon>Thermomonosporaceae</taxon>
        <taxon>Actinomadura</taxon>
    </lineage>
</organism>
<accession>A0ABW3CID6</accession>
<name>A0ABW3CID6_9ACTN</name>
<reference evidence="3" key="1">
    <citation type="journal article" date="2019" name="Int. J. Syst. Evol. Microbiol.">
        <title>The Global Catalogue of Microorganisms (GCM) 10K type strain sequencing project: providing services to taxonomists for standard genome sequencing and annotation.</title>
        <authorList>
            <consortium name="The Broad Institute Genomics Platform"/>
            <consortium name="The Broad Institute Genome Sequencing Center for Infectious Disease"/>
            <person name="Wu L."/>
            <person name="Ma J."/>
        </authorList>
    </citation>
    <scope>NUCLEOTIDE SEQUENCE [LARGE SCALE GENOMIC DNA]</scope>
    <source>
        <strain evidence="3">JCM 31696</strain>
    </source>
</reference>
<feature type="region of interest" description="Disordered" evidence="1">
    <location>
        <begin position="1"/>
        <end position="53"/>
    </location>
</feature>
<proteinExistence type="predicted"/>
<sequence>EQVGDAVQGLPLGVGDRAAMPGHFRPVPRTTSDIDNSCPCPRRRGGGAGTTPIGAVIPAMRAVERPVT</sequence>
<gene>
    <name evidence="2" type="ORF">ACFQ07_14975</name>
</gene>
<evidence type="ECO:0000313" key="2">
    <source>
        <dbReference type="EMBL" id="MFD0853537.1"/>
    </source>
</evidence>
<feature type="non-terminal residue" evidence="2">
    <location>
        <position position="1"/>
    </location>
</feature>
<protein>
    <submittedName>
        <fullName evidence="2">Uncharacterized protein</fullName>
    </submittedName>
</protein>
<dbReference type="Proteomes" id="UP001597083">
    <property type="component" value="Unassembled WGS sequence"/>
</dbReference>
<evidence type="ECO:0000256" key="1">
    <source>
        <dbReference type="SAM" id="MobiDB-lite"/>
    </source>
</evidence>
<comment type="caution">
    <text evidence="2">The sequence shown here is derived from an EMBL/GenBank/DDBJ whole genome shotgun (WGS) entry which is preliminary data.</text>
</comment>
<evidence type="ECO:0000313" key="3">
    <source>
        <dbReference type="Proteomes" id="UP001597083"/>
    </source>
</evidence>
<keyword evidence="3" id="KW-1185">Reference proteome</keyword>
<dbReference type="EMBL" id="JBHTIR010002251">
    <property type="protein sequence ID" value="MFD0853537.1"/>
    <property type="molecule type" value="Genomic_DNA"/>
</dbReference>